<reference evidence="3 5" key="3">
    <citation type="submission" date="2024-08" db="EMBL/GenBank/DDBJ databases">
        <authorList>
            <person name="Wei W."/>
        </authorList>
    </citation>
    <scope>NUCLEOTIDE SEQUENCE [LARGE SCALE GENOMIC DNA]</scope>
    <source>
        <strain evidence="3 5">XU2</strain>
    </source>
</reference>
<dbReference type="EMBL" id="VKKZ01000020">
    <property type="protein sequence ID" value="KAA6434496.1"/>
    <property type="molecule type" value="Genomic_DNA"/>
</dbReference>
<dbReference type="RefSeq" id="WP_149098439.1">
    <property type="nucleotide sequence ID" value="NZ_BMMG01000003.1"/>
</dbReference>
<gene>
    <name evidence="3" type="ORF">ACD591_03845</name>
    <name evidence="2" type="ORF">FOE74_09915</name>
</gene>
<sequence length="69" mass="7266">MMENSTQPVTKLSDLAAVLLEKLKAAQTNITLDFDDVAVTGPGPLGQPGQWKLNGKLTLTTKSTGPNLS</sequence>
<accession>A0A5M8QI73</accession>
<comment type="caution">
    <text evidence="2">The sequence shown here is derived from an EMBL/GenBank/DDBJ whole genome shotgun (WGS) entry which is preliminary data.</text>
</comment>
<dbReference type="OrthoDB" id="885299at2"/>
<feature type="compositionally biased region" description="Polar residues" evidence="1">
    <location>
        <begin position="57"/>
        <end position="69"/>
    </location>
</feature>
<name>A0A5M8QI73_9BACT</name>
<keyword evidence="5" id="KW-1185">Reference proteome</keyword>
<protein>
    <submittedName>
        <fullName evidence="2">Uncharacterized protein</fullName>
    </submittedName>
</protein>
<feature type="region of interest" description="Disordered" evidence="1">
    <location>
        <begin position="49"/>
        <end position="69"/>
    </location>
</feature>
<evidence type="ECO:0000313" key="2">
    <source>
        <dbReference type="EMBL" id="KAA6434496.1"/>
    </source>
</evidence>
<reference evidence="2 4" key="1">
    <citation type="submission" date="2019-07" db="EMBL/GenBank/DDBJ databases">
        <authorList>
            <person name="Qu J.-H."/>
        </authorList>
    </citation>
    <scope>NUCLEOTIDE SEQUENCE [LARGE SCALE GENOMIC DNA]</scope>
    <source>
        <strain evidence="2 4">MDT1-10-3</strain>
    </source>
</reference>
<dbReference type="Proteomes" id="UP001570846">
    <property type="component" value="Unassembled WGS sequence"/>
</dbReference>
<dbReference type="Proteomes" id="UP000323866">
    <property type="component" value="Unassembled WGS sequence"/>
</dbReference>
<evidence type="ECO:0000313" key="5">
    <source>
        <dbReference type="Proteomes" id="UP001570846"/>
    </source>
</evidence>
<evidence type="ECO:0000313" key="3">
    <source>
        <dbReference type="EMBL" id="MFA1770411.1"/>
    </source>
</evidence>
<evidence type="ECO:0000256" key="1">
    <source>
        <dbReference type="SAM" id="MobiDB-lite"/>
    </source>
</evidence>
<organism evidence="2 4">
    <name type="scientific">Rufibacter glacialis</name>
    <dbReference type="NCBI Taxonomy" id="1259555"/>
    <lineage>
        <taxon>Bacteria</taxon>
        <taxon>Pseudomonadati</taxon>
        <taxon>Bacteroidota</taxon>
        <taxon>Cytophagia</taxon>
        <taxon>Cytophagales</taxon>
        <taxon>Hymenobacteraceae</taxon>
        <taxon>Rufibacter</taxon>
    </lineage>
</organism>
<proteinExistence type="predicted"/>
<dbReference type="EMBL" id="JBGOGF010000002">
    <property type="protein sequence ID" value="MFA1770411.1"/>
    <property type="molecule type" value="Genomic_DNA"/>
</dbReference>
<evidence type="ECO:0000313" key="4">
    <source>
        <dbReference type="Proteomes" id="UP000323866"/>
    </source>
</evidence>
<reference evidence="2 4" key="2">
    <citation type="submission" date="2019-09" db="EMBL/GenBank/DDBJ databases">
        <title>A bacterium isolated from glacier soil.</title>
        <authorList>
            <person name="Liu Q."/>
        </authorList>
    </citation>
    <scope>NUCLEOTIDE SEQUENCE [LARGE SCALE GENOMIC DNA]</scope>
    <source>
        <strain evidence="2 4">MDT1-10-3</strain>
    </source>
</reference>
<dbReference type="AlphaFoldDB" id="A0A5M8QI73"/>